<comment type="caution">
    <text evidence="1">The sequence shown here is derived from an EMBL/GenBank/DDBJ whole genome shotgun (WGS) entry which is preliminary data.</text>
</comment>
<reference evidence="1" key="1">
    <citation type="submission" date="2019-08" db="EMBL/GenBank/DDBJ databases">
        <authorList>
            <person name="Kucharzyk K."/>
            <person name="Murdoch R.W."/>
            <person name="Higgins S."/>
            <person name="Loffler F."/>
        </authorList>
    </citation>
    <scope>NUCLEOTIDE SEQUENCE</scope>
</reference>
<name>A0A645DMD2_9ZZZZ</name>
<sequence length="192" mass="21238">MDQQRHPVAFQLLDQSGEDIVDVVLEVVVQHHLRQRIVDHAFRFDEVGDFGDILIGDQEHPAAVGQQQGNLGPLDHPLAGVREMEHFHRLIHPVGFDRPGINHLQPFLLAGEESGFTVVFAEQFGCGASGHPAVSRIAQKIAEIIIGVFDQHRHRQIVKQCLKNHPAFGFPAPGVGERAARLDQFVDVVGNP</sequence>
<evidence type="ECO:0000313" key="1">
    <source>
        <dbReference type="EMBL" id="MPM90449.1"/>
    </source>
</evidence>
<proteinExistence type="predicted"/>
<dbReference type="EMBL" id="VSSQ01037689">
    <property type="protein sequence ID" value="MPM90449.1"/>
    <property type="molecule type" value="Genomic_DNA"/>
</dbReference>
<gene>
    <name evidence="1" type="ORF">SDC9_137570</name>
</gene>
<organism evidence="1">
    <name type="scientific">bioreactor metagenome</name>
    <dbReference type="NCBI Taxonomy" id="1076179"/>
    <lineage>
        <taxon>unclassified sequences</taxon>
        <taxon>metagenomes</taxon>
        <taxon>ecological metagenomes</taxon>
    </lineage>
</organism>
<protein>
    <submittedName>
        <fullName evidence="1">Uncharacterized protein</fullName>
    </submittedName>
</protein>
<accession>A0A645DMD2</accession>
<dbReference type="AlphaFoldDB" id="A0A645DMD2"/>